<reference evidence="1 2" key="1">
    <citation type="journal article" date="2014" name="Genome Announc.">
        <title>Draft Genome Sequence of the Haloacid-Degrading Burkholderia caribensis Strain MBA4.</title>
        <authorList>
            <person name="Pan Y."/>
            <person name="Kong K.F."/>
            <person name="Tsang J.S."/>
        </authorList>
    </citation>
    <scope>NUCLEOTIDE SEQUENCE [LARGE SCALE GENOMIC DNA]</scope>
    <source>
        <strain evidence="1 2">MBA4</strain>
    </source>
</reference>
<dbReference type="Proteomes" id="UP000019146">
    <property type="component" value="Chromosome 1"/>
</dbReference>
<protein>
    <submittedName>
        <fullName evidence="1">Uncharacterized protein</fullName>
    </submittedName>
</protein>
<evidence type="ECO:0000313" key="1">
    <source>
        <dbReference type="EMBL" id="ALL66133.1"/>
    </source>
</evidence>
<organism evidence="1 2">
    <name type="scientific">Paraburkholderia caribensis MBA4</name>
    <dbReference type="NCBI Taxonomy" id="1323664"/>
    <lineage>
        <taxon>Bacteria</taxon>
        <taxon>Pseudomonadati</taxon>
        <taxon>Pseudomonadota</taxon>
        <taxon>Betaproteobacteria</taxon>
        <taxon>Burkholderiales</taxon>
        <taxon>Burkholderiaceae</taxon>
        <taxon>Paraburkholderia</taxon>
    </lineage>
</organism>
<evidence type="ECO:0000313" key="2">
    <source>
        <dbReference type="Proteomes" id="UP000019146"/>
    </source>
</evidence>
<dbReference type="AlphaFoldDB" id="A0A0N7JUD8"/>
<name>A0A0N7JUD8_9BURK</name>
<gene>
    <name evidence="1" type="ORF">K788_0003280</name>
</gene>
<dbReference type="EMBL" id="CP012746">
    <property type="protein sequence ID" value="ALL66133.1"/>
    <property type="molecule type" value="Genomic_DNA"/>
</dbReference>
<accession>A0A0N7JUD8</accession>
<sequence length="182" mass="19436">MTRVQSHFVALRRGQLRPLTVVRPFAGTLQTGPVARIGAQQYPAGVAETTANRIGVRNSTGGQPPFGGFFMPARHRTSSMVGPWRGCLRARRYPVRRNANPVMCPATPIGVGGRVSIPSTGGRTMRQLTHAHTGQSPALIRHIIRDALRATATADTYQSALDATGAALVAIAAIVRTEVRHG</sequence>
<dbReference type="KEGG" id="bcai:K788_0003280"/>
<proteinExistence type="predicted"/>